<dbReference type="SUPFAM" id="SSF51206">
    <property type="entry name" value="cAMP-binding domain-like"/>
    <property type="match status" value="2"/>
</dbReference>
<keyword evidence="3" id="KW-1185">Reference proteome</keyword>
<dbReference type="RefSeq" id="XP_023160869.1">
    <property type="nucleotide sequence ID" value="XM_023305101.2"/>
</dbReference>
<dbReference type="CDD" id="cd00038">
    <property type="entry name" value="CAP_ED"/>
    <property type="match status" value="1"/>
</dbReference>
<sequence>MHKRNKEFDDALRRKLAKLRFKRVVRVAYANHQWVMESDDQNITLNVKKNVAMLVRKKHKTGILTMAQKGLLATLHSTRSIAERKKLCTIVAGLGCFTQVPPKIRARLVPYLHFMVVSSGRTLMKEGDVPTCVYFVVSGEVEMSKLVLNKLTRKLESKPEAFFGPGDWIGEIELLEEDLRMNTYKATTNCEILVLDDFDFKALLKPYVKKVWIEKKKAIASLSYLKFMNDSQIVSACKFGLLKQYDPLSTIYPESSDNIQHVYFVLSGECVLLQCLHMLVTTEKGEAHYELSPVVEEDSDNEVDDDKAEPLDVRELLRSSSSLDEAGHNKKKAKRKAEFAKIEAYCKLLNQKTAPVEDSSTRLTHRQLHHHRSLVEEKWVNVYDDTPGEDYEDFYSSESELNYGTVGPSFRREASLPLGIRQSSHVSRISKASKSSKSSKMISLEAEHEDSEIVSACSPAHSSSASEKSRKPKTEDNYATHFVDVGSMTFGGLFGVGEKCDHRVVMARTTVQCLLIPRYWLMEEEQNPGHIWQRMRFYLDRWIPSRLKLFDDFIKTRKWAQFKSDCVEQFTHSTSNTTKIEDIPIIIRIVESKGSKSGH</sequence>
<protein>
    <submittedName>
        <fullName evidence="4">Uncharacterized protein LOC111592714</fullName>
    </submittedName>
</protein>
<proteinExistence type="predicted"/>
<dbReference type="Pfam" id="PF00027">
    <property type="entry name" value="cNMP_binding"/>
    <property type="match status" value="1"/>
</dbReference>
<feature type="domain" description="Cyclic nucleotide-binding" evidence="2">
    <location>
        <begin position="96"/>
        <end position="204"/>
    </location>
</feature>
<name>A0A6J1L7E6_DROHY</name>
<dbReference type="GeneID" id="111592714"/>
<evidence type="ECO:0000256" key="1">
    <source>
        <dbReference type="SAM" id="MobiDB-lite"/>
    </source>
</evidence>
<gene>
    <name evidence="4" type="primary">LOC111592714</name>
</gene>
<evidence type="ECO:0000313" key="3">
    <source>
        <dbReference type="Proteomes" id="UP000504633"/>
    </source>
</evidence>
<reference evidence="4" key="1">
    <citation type="submission" date="2025-08" db="UniProtKB">
        <authorList>
            <consortium name="RefSeq"/>
        </authorList>
    </citation>
    <scope>IDENTIFICATION</scope>
    <source>
        <strain evidence="4">15085-1641.00</strain>
        <tissue evidence="4">Whole body</tissue>
    </source>
</reference>
<dbReference type="InterPro" id="IPR018490">
    <property type="entry name" value="cNMP-bd_dom_sf"/>
</dbReference>
<dbReference type="AlphaFoldDB" id="A0A6J1L7E6"/>
<dbReference type="OMA" id="YGTIQQF"/>
<dbReference type="PROSITE" id="PS50042">
    <property type="entry name" value="CNMP_BINDING_3"/>
    <property type="match status" value="1"/>
</dbReference>
<feature type="region of interest" description="Disordered" evidence="1">
    <location>
        <begin position="453"/>
        <end position="473"/>
    </location>
</feature>
<dbReference type="SMART" id="SM00100">
    <property type="entry name" value="cNMP"/>
    <property type="match status" value="1"/>
</dbReference>
<dbReference type="PANTHER" id="PTHR23011:SF41">
    <property type="entry name" value="CYCLIC NUCLEOTIDE-BINDING DOMAIN-CONTAINING PROTEIN"/>
    <property type="match status" value="1"/>
</dbReference>
<dbReference type="InterPro" id="IPR000595">
    <property type="entry name" value="cNMP-bd_dom"/>
</dbReference>
<dbReference type="Proteomes" id="UP000504633">
    <property type="component" value="Unplaced"/>
</dbReference>
<feature type="compositionally biased region" description="Low complexity" evidence="1">
    <location>
        <begin position="455"/>
        <end position="466"/>
    </location>
</feature>
<organism evidence="3 4">
    <name type="scientific">Drosophila hydei</name>
    <name type="common">Fruit fly</name>
    <dbReference type="NCBI Taxonomy" id="7224"/>
    <lineage>
        <taxon>Eukaryota</taxon>
        <taxon>Metazoa</taxon>
        <taxon>Ecdysozoa</taxon>
        <taxon>Arthropoda</taxon>
        <taxon>Hexapoda</taxon>
        <taxon>Insecta</taxon>
        <taxon>Pterygota</taxon>
        <taxon>Neoptera</taxon>
        <taxon>Endopterygota</taxon>
        <taxon>Diptera</taxon>
        <taxon>Brachycera</taxon>
        <taxon>Muscomorpha</taxon>
        <taxon>Ephydroidea</taxon>
        <taxon>Drosophilidae</taxon>
        <taxon>Drosophila</taxon>
    </lineage>
</organism>
<dbReference type="Gene3D" id="2.60.120.10">
    <property type="entry name" value="Jelly Rolls"/>
    <property type="match status" value="1"/>
</dbReference>
<evidence type="ECO:0000313" key="4">
    <source>
        <dbReference type="RefSeq" id="XP_023160869.1"/>
    </source>
</evidence>
<dbReference type="OrthoDB" id="166212at2759"/>
<dbReference type="PANTHER" id="PTHR23011">
    <property type="entry name" value="CYCLIC NUCLEOTIDE-BINDING DOMAIN CONTAINING PROTEIN"/>
    <property type="match status" value="1"/>
</dbReference>
<dbReference type="KEGG" id="dhe:111592714"/>
<evidence type="ECO:0000259" key="2">
    <source>
        <dbReference type="PROSITE" id="PS50042"/>
    </source>
</evidence>
<accession>A0A6J1L7E6</accession>
<dbReference type="InterPro" id="IPR014710">
    <property type="entry name" value="RmlC-like_jellyroll"/>
</dbReference>